<dbReference type="Pfam" id="PF17849">
    <property type="entry name" value="OB_Dis3"/>
    <property type="match status" value="1"/>
</dbReference>
<evidence type="ECO:0000256" key="5">
    <source>
        <dbReference type="ARBA" id="ARBA00022884"/>
    </source>
</evidence>
<dbReference type="SMART" id="SM00955">
    <property type="entry name" value="RNB"/>
    <property type="match status" value="1"/>
</dbReference>
<dbReference type="PROSITE" id="PS01175">
    <property type="entry name" value="RIBONUCLEASE_II"/>
    <property type="match status" value="1"/>
</dbReference>
<feature type="region of interest" description="Disordered" evidence="7">
    <location>
        <begin position="146"/>
        <end position="180"/>
    </location>
</feature>
<dbReference type="InterPro" id="IPR012340">
    <property type="entry name" value="NA-bd_OB-fold"/>
</dbReference>
<evidence type="ECO:0000256" key="4">
    <source>
        <dbReference type="ARBA" id="ARBA00022839"/>
    </source>
</evidence>
<dbReference type="AlphaFoldDB" id="A0AA88KQ95"/>
<dbReference type="PANTHER" id="PTHR23355:SF9">
    <property type="entry name" value="DIS3-LIKE EXONUCLEASE 2"/>
    <property type="match status" value="1"/>
</dbReference>
<evidence type="ECO:0000256" key="1">
    <source>
        <dbReference type="ARBA" id="ARBA00005785"/>
    </source>
</evidence>
<dbReference type="Gene3D" id="2.40.50.690">
    <property type="match status" value="1"/>
</dbReference>
<keyword evidence="5" id="KW-0694">RNA-binding</keyword>
<keyword evidence="2" id="KW-0540">Nuclease</keyword>
<protein>
    <recommendedName>
        <fullName evidence="8">RNB domain-containing protein</fullName>
    </recommendedName>
</protein>
<dbReference type="Proteomes" id="UP000816034">
    <property type="component" value="Unassembled WGS sequence"/>
</dbReference>
<evidence type="ECO:0000313" key="9">
    <source>
        <dbReference type="EMBL" id="KAG2386202.1"/>
    </source>
</evidence>
<dbReference type="RefSeq" id="XP_044550194.1">
    <property type="nucleotide sequence ID" value="XM_044692088.1"/>
</dbReference>
<dbReference type="EMBL" id="PYSW02000016">
    <property type="protein sequence ID" value="KAG2386202.1"/>
    <property type="molecule type" value="Genomic_DNA"/>
</dbReference>
<keyword evidence="10" id="KW-1185">Reference proteome</keyword>
<dbReference type="Pfam" id="PF17216">
    <property type="entry name" value="Rrp44_CSD1"/>
    <property type="match status" value="1"/>
</dbReference>
<comment type="similarity">
    <text evidence="1 6">Belongs to the RNR ribonuclease family.</text>
</comment>
<dbReference type="PANTHER" id="PTHR23355">
    <property type="entry name" value="RIBONUCLEASE"/>
    <property type="match status" value="1"/>
</dbReference>
<sequence length="829" mass="94615">MSSATVLPPIPIIGNSFEKRGQASKPSQKKVGTCDDGNTNDVIRKTTKKNYKNGNAKGQTRFVEYLSSKEVDEGLKNGTLFDGVLHINQQNRQLAFVVLDEALKQKLQHDMDVRISGEARRNRAFHGDRVIIKIDDRSEWQERKVSTAIGQRSDEPSDLFEDEGNETGMEDESTPTTTTTDNFRKLLQPTGRVVAIKERAKKRDFVGFLTTSRENGVIDEADQHCIFVPLDKRCPRMVVPLSQCSESFKSNPTVHAMELYVVQFSTWSEKATLPYGKIIKHLGRAGNIKTDLEAVVIDYEIDVTSYSEKVMEEIRAELNIPAVGEWKIPEAELEKRKDARSERIFTIDPKQSKDLDDAISIQRLDDNIFKVGIHIADASHFIVPGSKLDKIAQKRATSVYLDHMTIPMLPHFLCDNICSLLPGKERLAFSVYVLMNENGEVLRDQRVEFHKTIVKSCAKLTYEIAQDIISGKITSDSEISMDDCPRETETFCPNVHGSLVEDVLLLHKLAMKRRQSRIENGTLSLSKPRIQLELSEDMETVKSVNIKEEKESNNMIEELMLLANYLTAEHLLRTSSNQGVSVLLRSHGSPMEKKMNEFVEFCNNAKVDINVESAADLDNSLRMITDDEVSTVINLEATKAMQSAKYFAYNDRDSYVMPTHHYALNVPYYTHFTSPIRRYSDVIVHRQLASALFSDRPVLYSNELKRLIDQCNKKSTLAKRAEDQTKHLYLCQYIEQNPDLHRVHAIVRGLSGKTIRVVIPQYSLECKLPIDSFRSRIKDKKHDKETGILRFVWIEDEKEENIQLFDKIPVRLYVKRYNPLPEIAIVLDK</sequence>
<dbReference type="Gene3D" id="2.40.50.700">
    <property type="match status" value="1"/>
</dbReference>
<feature type="compositionally biased region" description="Acidic residues" evidence="7">
    <location>
        <begin position="156"/>
        <end position="173"/>
    </location>
</feature>
<proteinExistence type="inferred from homology"/>
<evidence type="ECO:0000256" key="3">
    <source>
        <dbReference type="ARBA" id="ARBA00022801"/>
    </source>
</evidence>
<evidence type="ECO:0000313" key="10">
    <source>
        <dbReference type="Proteomes" id="UP000816034"/>
    </source>
</evidence>
<dbReference type="GO" id="GO:0003723">
    <property type="term" value="F:RNA binding"/>
    <property type="evidence" value="ECO:0007669"/>
    <property type="project" value="UniProtKB-KW"/>
</dbReference>
<organism evidence="9 10">
    <name type="scientific">Naegleria lovaniensis</name>
    <name type="common">Amoeba</name>
    <dbReference type="NCBI Taxonomy" id="51637"/>
    <lineage>
        <taxon>Eukaryota</taxon>
        <taxon>Discoba</taxon>
        <taxon>Heterolobosea</taxon>
        <taxon>Tetramitia</taxon>
        <taxon>Eutetramitia</taxon>
        <taxon>Vahlkampfiidae</taxon>
        <taxon>Naegleria</taxon>
    </lineage>
</organism>
<evidence type="ECO:0000259" key="8">
    <source>
        <dbReference type="SMART" id="SM00955"/>
    </source>
</evidence>
<reference evidence="9 10" key="1">
    <citation type="journal article" date="2018" name="BMC Genomics">
        <title>The genome of Naegleria lovaniensis, the basis for a comparative approach to unravel pathogenicity factors of the human pathogenic amoeba N. fowleri.</title>
        <authorList>
            <person name="Liechti N."/>
            <person name="Schurch N."/>
            <person name="Bruggmann R."/>
            <person name="Wittwer M."/>
        </authorList>
    </citation>
    <scope>NUCLEOTIDE SEQUENCE [LARGE SCALE GENOMIC DNA]</scope>
    <source>
        <strain evidence="9 10">ATCC 30569</strain>
    </source>
</reference>
<dbReference type="GO" id="GO:0000175">
    <property type="term" value="F:3'-5'-RNA exonuclease activity"/>
    <property type="evidence" value="ECO:0007669"/>
    <property type="project" value="TreeGrafter"/>
</dbReference>
<comment type="caution">
    <text evidence="9">The sequence shown here is derived from an EMBL/GenBank/DDBJ whole genome shotgun (WGS) entry which is preliminary data.</text>
</comment>
<dbReference type="InterPro" id="IPR022966">
    <property type="entry name" value="RNase_II/R_CS"/>
</dbReference>
<dbReference type="SUPFAM" id="SSF50249">
    <property type="entry name" value="Nucleic acid-binding proteins"/>
    <property type="match status" value="2"/>
</dbReference>
<name>A0AA88KQ95_NAELO</name>
<dbReference type="GO" id="GO:0000932">
    <property type="term" value="C:P-body"/>
    <property type="evidence" value="ECO:0007669"/>
    <property type="project" value="TreeGrafter"/>
</dbReference>
<keyword evidence="4" id="KW-0269">Exonuclease</keyword>
<dbReference type="GeneID" id="68095103"/>
<evidence type="ECO:0000256" key="6">
    <source>
        <dbReference type="RuleBase" id="RU003901"/>
    </source>
</evidence>
<dbReference type="InterPro" id="IPR033771">
    <property type="entry name" value="Rrp44_CSD1"/>
</dbReference>
<evidence type="ECO:0000256" key="7">
    <source>
        <dbReference type="SAM" id="MobiDB-lite"/>
    </source>
</evidence>
<gene>
    <name evidence="9" type="ORF">C9374_002648</name>
</gene>
<dbReference type="InterPro" id="IPR050180">
    <property type="entry name" value="RNR_Ribonuclease"/>
</dbReference>
<dbReference type="Pfam" id="PF00773">
    <property type="entry name" value="RNB"/>
    <property type="match status" value="1"/>
</dbReference>
<dbReference type="InterPro" id="IPR041505">
    <property type="entry name" value="Dis3_CSD2"/>
</dbReference>
<accession>A0AA88KQ95</accession>
<evidence type="ECO:0000256" key="2">
    <source>
        <dbReference type="ARBA" id="ARBA00022722"/>
    </source>
</evidence>
<feature type="domain" description="RNB" evidence="8">
    <location>
        <begin position="336"/>
        <end position="694"/>
    </location>
</feature>
<keyword evidence="3" id="KW-0378">Hydrolase</keyword>
<feature type="region of interest" description="Disordered" evidence="7">
    <location>
        <begin position="15"/>
        <end position="38"/>
    </location>
</feature>
<dbReference type="InterPro" id="IPR001900">
    <property type="entry name" value="RNase_II/R"/>
</dbReference>
<dbReference type="GO" id="GO:0006402">
    <property type="term" value="P:mRNA catabolic process"/>
    <property type="evidence" value="ECO:0007669"/>
    <property type="project" value="TreeGrafter"/>
</dbReference>